<dbReference type="RefSeq" id="WP_060667465.1">
    <property type="nucleotide sequence ID" value="NZ_LGTK01000001.1"/>
</dbReference>
<name>A0ABR5MNM8_9BACI</name>
<comment type="caution">
    <text evidence="1">The sequence shown here is derived from an EMBL/GenBank/DDBJ whole genome shotgun (WGS) entry which is preliminary data.</text>
</comment>
<organism evidence="1 2">
    <name type="scientific">Oceanobacillus caeni</name>
    <dbReference type="NCBI Taxonomy" id="405946"/>
    <lineage>
        <taxon>Bacteria</taxon>
        <taxon>Bacillati</taxon>
        <taxon>Bacillota</taxon>
        <taxon>Bacilli</taxon>
        <taxon>Bacillales</taxon>
        <taxon>Bacillaceae</taxon>
        <taxon>Oceanobacillus</taxon>
    </lineage>
</organism>
<dbReference type="Proteomes" id="UP000037854">
    <property type="component" value="Unassembled WGS sequence"/>
</dbReference>
<dbReference type="EMBL" id="LGTK01000001">
    <property type="protein sequence ID" value="KPH79174.1"/>
    <property type="molecule type" value="Genomic_DNA"/>
</dbReference>
<evidence type="ECO:0000313" key="2">
    <source>
        <dbReference type="Proteomes" id="UP000037854"/>
    </source>
</evidence>
<accession>A0ABR5MNM8</accession>
<dbReference type="Pfam" id="PF14178">
    <property type="entry name" value="YppF"/>
    <property type="match status" value="1"/>
</dbReference>
<dbReference type="InterPro" id="IPR025553">
    <property type="entry name" value="YppF"/>
</dbReference>
<evidence type="ECO:0000313" key="1">
    <source>
        <dbReference type="EMBL" id="KPH79174.1"/>
    </source>
</evidence>
<protein>
    <recommendedName>
        <fullName evidence="3">YppF-like protein</fullName>
    </recommendedName>
</protein>
<sequence length="66" mass="7965">MHIFDLVDRYMSVRNHMPDSVNDLLDFYQHKYIMGEIDIKDYRHIFAYLHKQGAISAFDYESSVTY</sequence>
<reference evidence="1 2" key="1">
    <citation type="submission" date="2015-07" db="EMBL/GenBank/DDBJ databases">
        <title>High-quality draft genome sequence of Oceanobacillus caeni HM6, a bacillus isolated from a human feces.</title>
        <authorList>
            <person name="Kumar J."/>
            <person name="Verma M.K."/>
            <person name="Pandey R."/>
            <person name="Bhambi M."/>
            <person name="Chauhan N."/>
        </authorList>
    </citation>
    <scope>NUCLEOTIDE SEQUENCE [LARGE SCALE GENOMIC DNA]</scope>
    <source>
        <strain evidence="1 2">HM6</strain>
    </source>
</reference>
<keyword evidence="2" id="KW-1185">Reference proteome</keyword>
<gene>
    <name evidence="1" type="ORF">AFL42_00200</name>
</gene>
<proteinExistence type="predicted"/>
<evidence type="ECO:0008006" key="3">
    <source>
        <dbReference type="Google" id="ProtNLM"/>
    </source>
</evidence>